<feature type="compositionally biased region" description="Basic residues" evidence="8">
    <location>
        <begin position="221"/>
        <end position="230"/>
    </location>
</feature>
<dbReference type="InterPro" id="IPR036236">
    <property type="entry name" value="Znf_C2H2_sf"/>
</dbReference>
<protein>
    <recommendedName>
        <fullName evidence="9">C2H2-type domain-containing protein</fullName>
    </recommendedName>
</protein>
<dbReference type="InterPro" id="IPR056436">
    <property type="entry name" value="Znf-C2H2_ZIC1-5/GLI1-3-like"/>
</dbReference>
<dbReference type="PANTHER" id="PTHR45718">
    <property type="entry name" value="TRANSCRIPTIONAL ACTIVATOR CUBITUS INTERRUPTUS"/>
    <property type="match status" value="1"/>
</dbReference>
<dbReference type="FunFam" id="3.30.160.60:FF:000036">
    <property type="entry name" value="GLI family zinc finger 3"/>
    <property type="match status" value="1"/>
</dbReference>
<dbReference type="PROSITE" id="PS50157">
    <property type="entry name" value="ZINC_FINGER_C2H2_2"/>
    <property type="match status" value="4"/>
</dbReference>
<dbReference type="AlphaFoldDB" id="A0A8S1DYI5"/>
<dbReference type="OrthoDB" id="3214149at2759"/>
<keyword evidence="4 7" id="KW-0863">Zinc-finger</keyword>
<dbReference type="Gene3D" id="3.30.160.60">
    <property type="entry name" value="Classic Zinc Finger"/>
    <property type="match status" value="4"/>
</dbReference>
<evidence type="ECO:0000256" key="8">
    <source>
        <dbReference type="SAM" id="MobiDB-lite"/>
    </source>
</evidence>
<dbReference type="Proteomes" id="UP000494165">
    <property type="component" value="Unassembled WGS sequence"/>
</dbReference>
<dbReference type="EMBL" id="CADEPI010000462">
    <property type="protein sequence ID" value="CAB3386202.1"/>
    <property type="molecule type" value="Genomic_DNA"/>
</dbReference>
<evidence type="ECO:0000259" key="9">
    <source>
        <dbReference type="PROSITE" id="PS50157"/>
    </source>
</evidence>
<dbReference type="Pfam" id="PF00096">
    <property type="entry name" value="zf-C2H2"/>
    <property type="match status" value="3"/>
</dbReference>
<dbReference type="PANTHER" id="PTHR45718:SF4">
    <property type="entry name" value="TRANSCRIPTIONAL ACTIVATOR CUBITUS INTERRUPTUS"/>
    <property type="match status" value="1"/>
</dbReference>
<dbReference type="GO" id="GO:0008270">
    <property type="term" value="F:zinc ion binding"/>
    <property type="evidence" value="ECO:0007669"/>
    <property type="project" value="UniProtKB-KW"/>
</dbReference>
<dbReference type="InterPro" id="IPR013087">
    <property type="entry name" value="Znf_C2H2_type"/>
</dbReference>
<evidence type="ECO:0000256" key="1">
    <source>
        <dbReference type="ARBA" id="ARBA00004123"/>
    </source>
</evidence>
<keyword evidence="2" id="KW-0479">Metal-binding</keyword>
<reference evidence="10 11" key="1">
    <citation type="submission" date="2020-04" db="EMBL/GenBank/DDBJ databases">
        <authorList>
            <person name="Alioto T."/>
            <person name="Alioto T."/>
            <person name="Gomez Garrido J."/>
        </authorList>
    </citation>
    <scope>NUCLEOTIDE SEQUENCE [LARGE SCALE GENOMIC DNA]</scope>
</reference>
<evidence type="ECO:0000256" key="4">
    <source>
        <dbReference type="ARBA" id="ARBA00022771"/>
    </source>
</evidence>
<proteinExistence type="predicted"/>
<dbReference type="GO" id="GO:0000981">
    <property type="term" value="F:DNA-binding transcription factor activity, RNA polymerase II-specific"/>
    <property type="evidence" value="ECO:0007669"/>
    <property type="project" value="TreeGrafter"/>
</dbReference>
<evidence type="ECO:0000256" key="7">
    <source>
        <dbReference type="PROSITE-ProRule" id="PRU00042"/>
    </source>
</evidence>
<gene>
    <name evidence="10" type="ORF">CLODIP_2_CD11133</name>
</gene>
<evidence type="ECO:0000313" key="10">
    <source>
        <dbReference type="EMBL" id="CAB3386202.1"/>
    </source>
</evidence>
<feature type="region of interest" description="Disordered" evidence="8">
    <location>
        <begin position="215"/>
        <end position="236"/>
    </location>
</feature>
<keyword evidence="11" id="KW-1185">Reference proteome</keyword>
<dbReference type="SMART" id="SM00355">
    <property type="entry name" value="ZnF_C2H2"/>
    <property type="match status" value="4"/>
</dbReference>
<dbReference type="FunFam" id="3.30.160.60:FF:000031">
    <property type="entry name" value="GLI family zinc finger 3"/>
    <property type="match status" value="1"/>
</dbReference>
<dbReference type="PROSITE" id="PS00028">
    <property type="entry name" value="ZINC_FINGER_C2H2_1"/>
    <property type="match status" value="3"/>
</dbReference>
<sequence>MDSCALRMEPSHFGLQFPSAFSFHQSLPAEQRTNEVRYNPLWEHPIMVHRPTSFPTFPHGLPSPTTGNPSLSELTYLQASRRATGAVHPHVPGSQAGGGVAPGVPPAGGSADFHPGYRLGFMDVYGPLAAAAAAAAASGTPVSPSASLRGMADSRASTILPDYLRHNDLHPPGSTLGGSAEYQFNLNLEGEFLSAEQCNPHADADRSILASLQAAGSRLPSPRHRGRKRPLSASASSFSDAMDISNMIRMSPNALYSFASRSTSASGSYGHLSAGTLSPALMHPTVVSPHHHLQALHLLRTSPFLMHPQHHIFSLPPAAAPTESITPKRELNTPLSCASSPRYSKRRNVCSHPGCASTRGKQCLMETPMEVCNPIDPEKPKVKREAVVASSPSSASQRGPDSAGSDKADLEFQDFIETHCKWFECGQEFATQAELVHHINTDHIPATKKIFVCRWNECTREEKPFKANYMLVVHMRRHTGEKPHKCTFENCAKAYSRLENLKTHLRSHTGEKPYMCEIAGCTKAFSNASDRAKHQNRTHSNKVSTLLTSLRNIVHSIMQIRMRISRWAKDAG</sequence>
<dbReference type="GO" id="GO:0005634">
    <property type="term" value="C:nucleus"/>
    <property type="evidence" value="ECO:0007669"/>
    <property type="project" value="UniProtKB-SubCell"/>
</dbReference>
<organism evidence="10 11">
    <name type="scientific">Cloeon dipterum</name>
    <dbReference type="NCBI Taxonomy" id="197152"/>
    <lineage>
        <taxon>Eukaryota</taxon>
        <taxon>Metazoa</taxon>
        <taxon>Ecdysozoa</taxon>
        <taxon>Arthropoda</taxon>
        <taxon>Hexapoda</taxon>
        <taxon>Insecta</taxon>
        <taxon>Pterygota</taxon>
        <taxon>Palaeoptera</taxon>
        <taxon>Ephemeroptera</taxon>
        <taxon>Pisciforma</taxon>
        <taxon>Baetidae</taxon>
        <taxon>Cloeon</taxon>
    </lineage>
</organism>
<dbReference type="GO" id="GO:0140297">
    <property type="term" value="F:DNA-binding transcription factor binding"/>
    <property type="evidence" value="ECO:0007669"/>
    <property type="project" value="UniProtKB-ARBA"/>
</dbReference>
<name>A0A8S1DYI5_9INSE</name>
<feature type="region of interest" description="Disordered" evidence="8">
    <location>
        <begin position="383"/>
        <end position="407"/>
    </location>
</feature>
<dbReference type="FunFam" id="3.30.160.60:FF:000048">
    <property type="entry name" value="GLI family zinc finger 3"/>
    <property type="match status" value="1"/>
</dbReference>
<comment type="subcellular location">
    <subcellularLocation>
        <location evidence="1">Nucleus</location>
    </subcellularLocation>
</comment>
<dbReference type="SUPFAM" id="SSF57667">
    <property type="entry name" value="beta-beta-alpha zinc fingers"/>
    <property type="match status" value="3"/>
</dbReference>
<keyword evidence="5" id="KW-0862">Zinc</keyword>
<evidence type="ECO:0000313" key="11">
    <source>
        <dbReference type="Proteomes" id="UP000494165"/>
    </source>
</evidence>
<evidence type="ECO:0000256" key="2">
    <source>
        <dbReference type="ARBA" id="ARBA00022723"/>
    </source>
</evidence>
<feature type="domain" description="C2H2-type" evidence="9">
    <location>
        <begin position="484"/>
        <end position="513"/>
    </location>
</feature>
<dbReference type="Pfam" id="PF23561">
    <property type="entry name" value="zf-C2H2_15"/>
    <property type="match status" value="1"/>
</dbReference>
<keyword evidence="3" id="KW-0677">Repeat</keyword>
<feature type="domain" description="C2H2-type" evidence="9">
    <location>
        <begin position="456"/>
        <end position="483"/>
    </location>
</feature>
<evidence type="ECO:0000256" key="6">
    <source>
        <dbReference type="ARBA" id="ARBA00023242"/>
    </source>
</evidence>
<feature type="domain" description="C2H2-type" evidence="9">
    <location>
        <begin position="514"/>
        <end position="544"/>
    </location>
</feature>
<feature type="compositionally biased region" description="Low complexity" evidence="8">
    <location>
        <begin position="387"/>
        <end position="396"/>
    </location>
</feature>
<evidence type="ECO:0000256" key="5">
    <source>
        <dbReference type="ARBA" id="ARBA00022833"/>
    </source>
</evidence>
<dbReference type="GO" id="GO:0000978">
    <property type="term" value="F:RNA polymerase II cis-regulatory region sequence-specific DNA binding"/>
    <property type="evidence" value="ECO:0007669"/>
    <property type="project" value="TreeGrafter"/>
</dbReference>
<evidence type="ECO:0000256" key="3">
    <source>
        <dbReference type="ARBA" id="ARBA00022737"/>
    </source>
</evidence>
<comment type="caution">
    <text evidence="10">The sequence shown here is derived from an EMBL/GenBank/DDBJ whole genome shotgun (WGS) entry which is preliminary data.</text>
</comment>
<keyword evidence="6" id="KW-0539">Nucleus</keyword>
<feature type="domain" description="C2H2-type" evidence="9">
    <location>
        <begin position="418"/>
        <end position="443"/>
    </location>
</feature>
<accession>A0A8S1DYI5</accession>
<dbReference type="InterPro" id="IPR043359">
    <property type="entry name" value="GLI-like"/>
</dbReference>